<feature type="coiled-coil region" evidence="1">
    <location>
        <begin position="42"/>
        <end position="76"/>
    </location>
</feature>
<evidence type="ECO:0000256" key="1">
    <source>
        <dbReference type="SAM" id="Coils"/>
    </source>
</evidence>
<accession>A0A2S7SYJ8</accession>
<name>A0A2S7SYJ8_9BACT</name>
<dbReference type="RefSeq" id="WP_105038899.1">
    <property type="nucleotide sequence ID" value="NZ_PPSL01000002.1"/>
</dbReference>
<comment type="caution">
    <text evidence="2">The sequence shown here is derived from an EMBL/GenBank/DDBJ whole genome shotgun (WGS) entry which is preliminary data.</text>
</comment>
<protein>
    <recommendedName>
        <fullName evidence="4">DUF349 domain-containing protein</fullName>
    </recommendedName>
</protein>
<evidence type="ECO:0008006" key="4">
    <source>
        <dbReference type="Google" id="ProtNLM"/>
    </source>
</evidence>
<dbReference type="Pfam" id="PF03993">
    <property type="entry name" value="DUF349"/>
    <property type="match status" value="4"/>
</dbReference>
<dbReference type="EMBL" id="PPSL01000002">
    <property type="protein sequence ID" value="PQJ12020.1"/>
    <property type="molecule type" value="Genomic_DNA"/>
</dbReference>
<gene>
    <name evidence="2" type="ORF">CJD36_009535</name>
</gene>
<evidence type="ECO:0000313" key="2">
    <source>
        <dbReference type="EMBL" id="PQJ12020.1"/>
    </source>
</evidence>
<evidence type="ECO:0000313" key="3">
    <source>
        <dbReference type="Proteomes" id="UP000239872"/>
    </source>
</evidence>
<dbReference type="Proteomes" id="UP000239872">
    <property type="component" value="Unassembled WGS sequence"/>
</dbReference>
<sequence length="553" mass="64295">MAPENVNIISWWEEQSFPGKDLFKLDEDGTVTLTPTALVKEREIAVVTIDNAETVLKNLQEKFEEMQSRVREAEIEWMAATDKSKMADKIEQLKGLINSTVAIGDFEKAAQLVNDWESSIKKASDENVAAKKALAELAESLADSTEYKETSQAFKDITEKWRLSGFLDKSRNDMLWKRIENARKKFQDRKRDFHDEEEKDLLVTLDLKIEIAELAESLQNSEEWKSATEAYHELTERWKSTGRTIHKRNEELWQRIMTAKNIFFDRKKAHFAQIQVEQEANLIIKLELAEKAEALANSTDWSATATAMGALKEQWRNTGRVPHEKADELNKRFNDSVETFFDARRKHTEAIRVTQEQNYALKSELLQRAEEIKDSNRWGETTVEMNRLFDEWKTIGPVPREHNTTIWDAFMGARKHFFQRKDADRDQRKQQFDAQKAAREEQDIAYKKEREAQEIASRKTRIEQAHKTIEAAHTEIKEEEEKLADFKNAIENITPGKKAEELRTHLAALIEESTKHLDRLKKKVVTVTEDMNKIIEKEQQKEKEEANAEQAAS</sequence>
<keyword evidence="1" id="KW-0175">Coiled coil</keyword>
<organism evidence="2 3">
    <name type="scientific">Flavipsychrobacter stenotrophus</name>
    <dbReference type="NCBI Taxonomy" id="2077091"/>
    <lineage>
        <taxon>Bacteria</taxon>
        <taxon>Pseudomonadati</taxon>
        <taxon>Bacteroidota</taxon>
        <taxon>Chitinophagia</taxon>
        <taxon>Chitinophagales</taxon>
        <taxon>Chitinophagaceae</taxon>
        <taxon>Flavipsychrobacter</taxon>
    </lineage>
</organism>
<feature type="coiled-coil region" evidence="1">
    <location>
        <begin position="462"/>
        <end position="552"/>
    </location>
</feature>
<dbReference type="AlphaFoldDB" id="A0A2S7SYJ8"/>
<keyword evidence="3" id="KW-1185">Reference proteome</keyword>
<dbReference type="InterPro" id="IPR007139">
    <property type="entry name" value="DUF349"/>
</dbReference>
<proteinExistence type="predicted"/>
<dbReference type="OrthoDB" id="977295at2"/>
<reference evidence="2 3" key="1">
    <citation type="submission" date="2018-01" db="EMBL/GenBank/DDBJ databases">
        <title>A novel member of the phylum Bacteroidetes isolated from glacier ice.</title>
        <authorList>
            <person name="Liu Q."/>
            <person name="Xin Y.-H."/>
        </authorList>
    </citation>
    <scope>NUCLEOTIDE SEQUENCE [LARGE SCALE GENOMIC DNA]</scope>
    <source>
        <strain evidence="2 3">RB1R16</strain>
    </source>
</reference>